<keyword evidence="2" id="KW-1185">Reference proteome</keyword>
<evidence type="ECO:0000313" key="1">
    <source>
        <dbReference type="EMBL" id="OJJ38160.1"/>
    </source>
</evidence>
<organism evidence="1 2">
    <name type="scientific">Aspergillus wentii DTO 134E9</name>
    <dbReference type="NCBI Taxonomy" id="1073089"/>
    <lineage>
        <taxon>Eukaryota</taxon>
        <taxon>Fungi</taxon>
        <taxon>Dikarya</taxon>
        <taxon>Ascomycota</taxon>
        <taxon>Pezizomycotina</taxon>
        <taxon>Eurotiomycetes</taxon>
        <taxon>Eurotiomycetidae</taxon>
        <taxon>Eurotiales</taxon>
        <taxon>Aspergillaceae</taxon>
        <taxon>Aspergillus</taxon>
        <taxon>Aspergillus subgen. Cremei</taxon>
    </lineage>
</organism>
<dbReference type="Proteomes" id="UP000184383">
    <property type="component" value="Unassembled WGS sequence"/>
</dbReference>
<accession>A0A1L9RTA8</accession>
<protein>
    <submittedName>
        <fullName evidence="1">Uncharacterized protein</fullName>
    </submittedName>
</protein>
<dbReference type="VEuPathDB" id="FungiDB:ASPWEDRAFT_312020"/>
<evidence type="ECO:0000313" key="2">
    <source>
        <dbReference type="Proteomes" id="UP000184383"/>
    </source>
</evidence>
<dbReference type="GeneID" id="63749367"/>
<gene>
    <name evidence="1" type="ORF">ASPWEDRAFT_312020</name>
</gene>
<dbReference type="RefSeq" id="XP_040691836.1">
    <property type="nucleotide sequence ID" value="XM_040833519.1"/>
</dbReference>
<dbReference type="AlphaFoldDB" id="A0A1L9RTA8"/>
<sequence>MREGQTNTISNPEGYNSTIAHRIRGCEVCRADQQHEIHRKLCLNPPVVSPQPELGAMLSAIKFRANKQNRK</sequence>
<dbReference type="EMBL" id="KV878210">
    <property type="protein sequence ID" value="OJJ38160.1"/>
    <property type="molecule type" value="Genomic_DNA"/>
</dbReference>
<proteinExistence type="predicted"/>
<reference evidence="2" key="1">
    <citation type="journal article" date="2017" name="Genome Biol.">
        <title>Comparative genomics reveals high biological diversity and specific adaptations in the industrially and medically important fungal genus Aspergillus.</title>
        <authorList>
            <person name="de Vries R.P."/>
            <person name="Riley R."/>
            <person name="Wiebenga A."/>
            <person name="Aguilar-Osorio G."/>
            <person name="Amillis S."/>
            <person name="Uchima C.A."/>
            <person name="Anderluh G."/>
            <person name="Asadollahi M."/>
            <person name="Askin M."/>
            <person name="Barry K."/>
            <person name="Battaglia E."/>
            <person name="Bayram O."/>
            <person name="Benocci T."/>
            <person name="Braus-Stromeyer S.A."/>
            <person name="Caldana C."/>
            <person name="Canovas D."/>
            <person name="Cerqueira G.C."/>
            <person name="Chen F."/>
            <person name="Chen W."/>
            <person name="Choi C."/>
            <person name="Clum A."/>
            <person name="Dos Santos R.A."/>
            <person name="Damasio A.R."/>
            <person name="Diallinas G."/>
            <person name="Emri T."/>
            <person name="Fekete E."/>
            <person name="Flipphi M."/>
            <person name="Freyberg S."/>
            <person name="Gallo A."/>
            <person name="Gournas C."/>
            <person name="Habgood R."/>
            <person name="Hainaut M."/>
            <person name="Harispe M.L."/>
            <person name="Henrissat B."/>
            <person name="Hilden K.S."/>
            <person name="Hope R."/>
            <person name="Hossain A."/>
            <person name="Karabika E."/>
            <person name="Karaffa L."/>
            <person name="Karanyi Z."/>
            <person name="Krasevec N."/>
            <person name="Kuo A."/>
            <person name="Kusch H."/>
            <person name="LaButti K."/>
            <person name="Lagendijk E.L."/>
            <person name="Lapidus A."/>
            <person name="Levasseur A."/>
            <person name="Lindquist E."/>
            <person name="Lipzen A."/>
            <person name="Logrieco A.F."/>
            <person name="MacCabe A."/>
            <person name="Maekelae M.R."/>
            <person name="Malavazi I."/>
            <person name="Melin P."/>
            <person name="Meyer V."/>
            <person name="Mielnichuk N."/>
            <person name="Miskei M."/>
            <person name="Molnar A.P."/>
            <person name="Mule G."/>
            <person name="Ngan C.Y."/>
            <person name="Orejas M."/>
            <person name="Orosz E."/>
            <person name="Ouedraogo J.P."/>
            <person name="Overkamp K.M."/>
            <person name="Park H.-S."/>
            <person name="Perrone G."/>
            <person name="Piumi F."/>
            <person name="Punt P.J."/>
            <person name="Ram A.F."/>
            <person name="Ramon A."/>
            <person name="Rauscher S."/>
            <person name="Record E."/>
            <person name="Riano-Pachon D.M."/>
            <person name="Robert V."/>
            <person name="Roehrig J."/>
            <person name="Ruller R."/>
            <person name="Salamov A."/>
            <person name="Salih N.S."/>
            <person name="Samson R.A."/>
            <person name="Sandor E."/>
            <person name="Sanguinetti M."/>
            <person name="Schuetze T."/>
            <person name="Sepcic K."/>
            <person name="Shelest E."/>
            <person name="Sherlock G."/>
            <person name="Sophianopoulou V."/>
            <person name="Squina F.M."/>
            <person name="Sun H."/>
            <person name="Susca A."/>
            <person name="Todd R.B."/>
            <person name="Tsang A."/>
            <person name="Unkles S.E."/>
            <person name="van de Wiele N."/>
            <person name="van Rossen-Uffink D."/>
            <person name="Oliveira J.V."/>
            <person name="Vesth T.C."/>
            <person name="Visser J."/>
            <person name="Yu J.-H."/>
            <person name="Zhou M."/>
            <person name="Andersen M.R."/>
            <person name="Archer D.B."/>
            <person name="Baker S.E."/>
            <person name="Benoit I."/>
            <person name="Brakhage A.A."/>
            <person name="Braus G.H."/>
            <person name="Fischer R."/>
            <person name="Frisvad J.C."/>
            <person name="Goldman G.H."/>
            <person name="Houbraken J."/>
            <person name="Oakley B."/>
            <person name="Pocsi I."/>
            <person name="Scazzocchio C."/>
            <person name="Seiboth B."/>
            <person name="vanKuyk P.A."/>
            <person name="Wortman J."/>
            <person name="Dyer P.S."/>
            <person name="Grigoriev I.V."/>
        </authorList>
    </citation>
    <scope>NUCLEOTIDE SEQUENCE [LARGE SCALE GENOMIC DNA]</scope>
    <source>
        <strain evidence="2">DTO 134E9</strain>
    </source>
</reference>
<name>A0A1L9RTA8_ASPWE</name>